<dbReference type="OrthoDB" id="269774at2"/>
<evidence type="ECO:0000256" key="6">
    <source>
        <dbReference type="ARBA" id="ARBA00023004"/>
    </source>
</evidence>
<dbReference type="InterPro" id="IPR005123">
    <property type="entry name" value="Oxoglu/Fe-dep_dioxygenase_dom"/>
</dbReference>
<dbReference type="InterPro" id="IPR006620">
    <property type="entry name" value="Pro_4_hyd_alph"/>
</dbReference>
<proteinExistence type="predicted"/>
<evidence type="ECO:0000313" key="8">
    <source>
        <dbReference type="EMBL" id="AEF98617.1"/>
    </source>
</evidence>
<dbReference type="STRING" id="857087.Metme_0168"/>
<dbReference type="InterPro" id="IPR045054">
    <property type="entry name" value="P4HA-like"/>
</dbReference>
<dbReference type="AlphaFoldDB" id="F9ZYS1"/>
<keyword evidence="4 8" id="KW-0223">Dioxygenase</keyword>
<dbReference type="PANTHER" id="PTHR10869:SF246">
    <property type="entry name" value="TRANSMEMBRANE PROLYL 4-HYDROXYLASE"/>
    <property type="match status" value="1"/>
</dbReference>
<dbReference type="Gene3D" id="2.60.120.620">
    <property type="entry name" value="q2cbj1_9rhob like domain"/>
    <property type="match status" value="1"/>
</dbReference>
<gene>
    <name evidence="8" type="ordered locus">Metme_0168</name>
</gene>
<dbReference type="Proteomes" id="UP000008888">
    <property type="component" value="Chromosome"/>
</dbReference>
<keyword evidence="3" id="KW-0847">Vitamin C</keyword>
<dbReference type="eggNOG" id="COG3751">
    <property type="taxonomic scope" value="Bacteria"/>
</dbReference>
<evidence type="ECO:0000256" key="2">
    <source>
        <dbReference type="ARBA" id="ARBA00022723"/>
    </source>
</evidence>
<evidence type="ECO:0000256" key="3">
    <source>
        <dbReference type="ARBA" id="ARBA00022896"/>
    </source>
</evidence>
<dbReference type="GO" id="GO:0031418">
    <property type="term" value="F:L-ascorbic acid binding"/>
    <property type="evidence" value="ECO:0007669"/>
    <property type="project" value="UniProtKB-KW"/>
</dbReference>
<dbReference type="EMBL" id="CP002738">
    <property type="protein sequence ID" value="AEF98617.1"/>
    <property type="molecule type" value="Genomic_DNA"/>
</dbReference>
<keyword evidence="5" id="KW-0560">Oxidoreductase</keyword>
<evidence type="ECO:0000313" key="9">
    <source>
        <dbReference type="Proteomes" id="UP000008888"/>
    </source>
</evidence>
<dbReference type="GO" id="GO:0005506">
    <property type="term" value="F:iron ion binding"/>
    <property type="evidence" value="ECO:0007669"/>
    <property type="project" value="InterPro"/>
</dbReference>
<evidence type="ECO:0000256" key="5">
    <source>
        <dbReference type="ARBA" id="ARBA00023002"/>
    </source>
</evidence>
<keyword evidence="2" id="KW-0479">Metal-binding</keyword>
<evidence type="ECO:0000256" key="4">
    <source>
        <dbReference type="ARBA" id="ARBA00022964"/>
    </source>
</evidence>
<dbReference type="PANTHER" id="PTHR10869">
    <property type="entry name" value="PROLYL 4-HYDROXYLASE ALPHA SUBUNIT"/>
    <property type="match status" value="1"/>
</dbReference>
<dbReference type="InterPro" id="IPR044862">
    <property type="entry name" value="Pro_4_hyd_alph_FE2OG_OXY"/>
</dbReference>
<dbReference type="KEGG" id="mmt:Metme_0168"/>
<dbReference type="Pfam" id="PF13640">
    <property type="entry name" value="2OG-FeII_Oxy_3"/>
    <property type="match status" value="1"/>
</dbReference>
<comment type="cofactor">
    <cofactor evidence="1">
        <name>L-ascorbate</name>
        <dbReference type="ChEBI" id="CHEBI:38290"/>
    </cofactor>
</comment>
<keyword evidence="6" id="KW-0408">Iron</keyword>
<evidence type="ECO:0000256" key="1">
    <source>
        <dbReference type="ARBA" id="ARBA00001961"/>
    </source>
</evidence>
<accession>F9ZYS1</accession>
<reference evidence="9" key="3">
    <citation type="submission" date="2011-05" db="EMBL/GenBank/DDBJ databases">
        <title>Complete sequence of Methylomonas methanica MC09.</title>
        <authorList>
            <consortium name="US DOE Joint Genome Institute"/>
            <person name="Lucas S."/>
            <person name="Han J."/>
            <person name="Lapidus A."/>
            <person name="Cheng J.-F."/>
            <person name="Goodwin L."/>
            <person name="Pitluck S."/>
            <person name="Peters L."/>
            <person name="Mikhailova N."/>
            <person name="Teshima H."/>
            <person name="Han C."/>
            <person name="Tapia R."/>
            <person name="Land M."/>
            <person name="Hauser L."/>
            <person name="Kyrpides N."/>
            <person name="Ivanova N."/>
            <person name="Pagani I."/>
            <person name="Stein L."/>
            <person name="Woyke T."/>
        </authorList>
    </citation>
    <scope>NUCLEOTIDE SEQUENCE [LARGE SCALE GENOMIC DNA]</scope>
    <source>
        <strain evidence="9">MC09</strain>
    </source>
</reference>
<dbReference type="SMART" id="SM00702">
    <property type="entry name" value="P4Hc"/>
    <property type="match status" value="1"/>
</dbReference>
<sequence length="286" mass="31695">MTNTNDMSTSWRNWIAGNLQRGCTQQALIESMLQADFDAAFAANCIACVANDVSPQPEPSNKAKLPYQYETSLVAAGNNIDLFDRSVKVSLRVSRPDIVVVDEFMSGEECEQLIEQSRRKLTPSAIVDPQTGKFQVIADRSSEGTYFQRGESPLISRLDRRISELMNWPEDHGEGIQILHYGVGAQYKPHFDYFLENESGGALQMTQSGQRVATLVMYLNEVTEGGETVFPDVGISITPKRGSAAYFAYCNSLGQVDPATLHGGAPVLTGEKWIATKWMRQYKYGS</sequence>
<evidence type="ECO:0000259" key="7">
    <source>
        <dbReference type="PROSITE" id="PS51471"/>
    </source>
</evidence>
<organism evidence="8 9">
    <name type="scientific">Methylomonas methanica (strain DSM 25384 / MC09)</name>
    <dbReference type="NCBI Taxonomy" id="857087"/>
    <lineage>
        <taxon>Bacteria</taxon>
        <taxon>Pseudomonadati</taxon>
        <taxon>Pseudomonadota</taxon>
        <taxon>Gammaproteobacteria</taxon>
        <taxon>Methylococcales</taxon>
        <taxon>Methylococcaceae</taxon>
        <taxon>Methylomonas</taxon>
    </lineage>
</organism>
<protein>
    <submittedName>
        <fullName evidence="8">Procollagen-proline dioxygenase</fullName>
    </submittedName>
</protein>
<feature type="domain" description="Fe2OG dioxygenase" evidence="7">
    <location>
        <begin position="172"/>
        <end position="281"/>
    </location>
</feature>
<name>F9ZYS1_METMM</name>
<reference key="2">
    <citation type="submission" date="2011-05" db="EMBL/GenBank/DDBJ databases">
        <title>Complete genome sequence of the aerobic marine methanotroph Methylomonas methanica MC09.</title>
        <authorList>
            <person name="Boden R."/>
            <person name="Cunliffe M."/>
            <person name="Scanlan J."/>
            <person name="Moussard H."/>
            <person name="Kits K.D."/>
            <person name="Klotz M."/>
            <person name="Jetten M."/>
            <person name="Vuilleumier S."/>
            <person name="Han J."/>
            <person name="Peters L."/>
            <person name="Mikhailova N."/>
            <person name="Teshima H."/>
            <person name="Tapia R."/>
            <person name="Kyrpides N."/>
            <person name="Ivanova N."/>
            <person name="Pagani I."/>
            <person name="Cheng J.-F."/>
            <person name="Goodwin L."/>
            <person name="Han C."/>
            <person name="Hauser L."/>
            <person name="Land M."/>
            <person name="Lapidus A."/>
            <person name="Lucas S."/>
            <person name="Pitluck S."/>
            <person name="Woyke T."/>
            <person name="Stein L.Y."/>
            <person name="Murrell C."/>
        </authorList>
    </citation>
    <scope>NUCLEOTIDE SEQUENCE</scope>
    <source>
        <strain>MC09</strain>
    </source>
</reference>
<keyword evidence="9" id="KW-1185">Reference proteome</keyword>
<dbReference type="GO" id="GO:0004656">
    <property type="term" value="F:procollagen-proline 4-dioxygenase activity"/>
    <property type="evidence" value="ECO:0007669"/>
    <property type="project" value="TreeGrafter"/>
</dbReference>
<reference evidence="8 9" key="1">
    <citation type="journal article" date="2011" name="J. Bacteriol.">
        <title>Complete Genome Sequence of the Aerobic Marine Methanotroph Methylomonas methanica MC09.</title>
        <authorList>
            <person name="Boden R."/>
            <person name="Cunliffe M."/>
            <person name="Scanlan J."/>
            <person name="Moussard H."/>
            <person name="Kits K.D."/>
            <person name="Klotz M.G."/>
            <person name="Jetten M.S."/>
            <person name="Vuilleumier S."/>
            <person name="Han J."/>
            <person name="Peters L."/>
            <person name="Mikhailova N."/>
            <person name="Teshima H."/>
            <person name="Tapia R."/>
            <person name="Kyrpides N."/>
            <person name="Ivanova N."/>
            <person name="Pagani I."/>
            <person name="Cheng J.F."/>
            <person name="Goodwin L."/>
            <person name="Han C."/>
            <person name="Hauser L."/>
            <person name="Land M.L."/>
            <person name="Lapidus A."/>
            <person name="Lucas S."/>
            <person name="Pitluck S."/>
            <person name="Woyke T."/>
            <person name="Stein L."/>
            <person name="Murrell J.C."/>
        </authorList>
    </citation>
    <scope>NUCLEOTIDE SEQUENCE [LARGE SCALE GENOMIC DNA]</scope>
    <source>
        <strain evidence="8 9">MC09</strain>
    </source>
</reference>
<dbReference type="PROSITE" id="PS51471">
    <property type="entry name" value="FE2OG_OXY"/>
    <property type="match status" value="1"/>
</dbReference>
<dbReference type="RefSeq" id="WP_013816890.1">
    <property type="nucleotide sequence ID" value="NC_015572.1"/>
</dbReference>
<dbReference type="HOGENOM" id="CLU_058132_3_0_6"/>